<dbReference type="EMBL" id="AOHC02000038">
    <property type="protein sequence ID" value="EMY77184.1"/>
    <property type="molecule type" value="Genomic_DNA"/>
</dbReference>
<evidence type="ECO:0000313" key="1">
    <source>
        <dbReference type="EMBL" id="EMY77184.1"/>
    </source>
</evidence>
<keyword evidence="2" id="KW-1185">Reference proteome</keyword>
<sequence length="37" mass="4505">MSYCIIEVSKKKKLFLIHRENNFFEREIKNRIGVSSF</sequence>
<dbReference type="AlphaFoldDB" id="N1WJ87"/>
<organism evidence="1 2">
    <name type="scientific">Leptospira weilii serovar Ranarum str. ICFT</name>
    <dbReference type="NCBI Taxonomy" id="1218598"/>
    <lineage>
        <taxon>Bacteria</taxon>
        <taxon>Pseudomonadati</taxon>
        <taxon>Spirochaetota</taxon>
        <taxon>Spirochaetia</taxon>
        <taxon>Leptospirales</taxon>
        <taxon>Leptospiraceae</taxon>
        <taxon>Leptospira</taxon>
    </lineage>
</organism>
<protein>
    <submittedName>
        <fullName evidence="1">Uncharacterized protein</fullName>
    </submittedName>
</protein>
<reference evidence="1" key="1">
    <citation type="submission" date="2013-03" db="EMBL/GenBank/DDBJ databases">
        <authorList>
            <person name="Harkins D.M."/>
            <person name="Durkin A.S."/>
            <person name="Brinkac L.M."/>
            <person name="Haft D.H."/>
            <person name="Selengut J.D."/>
            <person name="Sanka R."/>
            <person name="DePew J."/>
            <person name="Purushe J."/>
            <person name="Hartskeerl R.A."/>
            <person name="Ahmed A."/>
            <person name="van der Linden H."/>
            <person name="Goris M.G.A."/>
            <person name="Vinetz J.M."/>
            <person name="Sutton G.G."/>
            <person name="Nierman W.C."/>
            <person name="Fouts D.E."/>
        </authorList>
    </citation>
    <scope>NUCLEOTIDE SEQUENCE [LARGE SCALE GENOMIC DNA]</scope>
    <source>
        <strain evidence="1">ICFT</strain>
    </source>
</reference>
<comment type="caution">
    <text evidence="1">The sequence shown here is derived from an EMBL/GenBank/DDBJ whole genome shotgun (WGS) entry which is preliminary data.</text>
</comment>
<proteinExistence type="predicted"/>
<name>N1WJ87_9LEPT</name>
<dbReference type="Proteomes" id="UP000012313">
    <property type="component" value="Unassembled WGS sequence"/>
</dbReference>
<gene>
    <name evidence="1" type="ORF">LEP1GSC060_2004</name>
</gene>
<accession>N1WJ87</accession>
<evidence type="ECO:0000313" key="2">
    <source>
        <dbReference type="Proteomes" id="UP000012313"/>
    </source>
</evidence>
<dbReference type="STRING" id="1218598.LEP1GSC060_2004"/>